<sequence length="318" mass="36073">MIKTVLFYIKIVSVASLFISPLCTHAQENEKEFNSAYVKIDDFIEGTLVAPYADKEVPLVIFIMDAGSINRDGNDRMSKNNTFKNLSYELAKKGIATFRYDKRLFRMTHLGIKENEVSFDDYISDAKSVVTFFSQNDKYTKIIILGHGQGSLVGMIAAQENTDAFISVGGNGQSIDQIIIEQIGKQAPGLSKNVIQAFDELKKTGRATSYDPALESIFKLDLQPFIKSWMKYTPTEEISKLTIPILIIQGDRDIHVEPSESYKLRDAVPNAKYVIFEKMNHILKEINGNRLENQKSFDEEWREIMPTVIDTISDFVNQ</sequence>
<dbReference type="PANTHER" id="PTHR43265">
    <property type="entry name" value="ESTERASE ESTD"/>
    <property type="match status" value="1"/>
</dbReference>
<feature type="chain" id="PRO_5046047887" evidence="1">
    <location>
        <begin position="27"/>
        <end position="318"/>
    </location>
</feature>
<dbReference type="Pfam" id="PF12146">
    <property type="entry name" value="Hydrolase_4"/>
    <property type="match status" value="1"/>
</dbReference>
<feature type="signal peptide" evidence="1">
    <location>
        <begin position="1"/>
        <end position="26"/>
    </location>
</feature>
<evidence type="ECO:0000259" key="2">
    <source>
        <dbReference type="Pfam" id="PF12146"/>
    </source>
</evidence>
<evidence type="ECO:0000313" key="4">
    <source>
        <dbReference type="Proteomes" id="UP001597459"/>
    </source>
</evidence>
<keyword evidence="4" id="KW-1185">Reference proteome</keyword>
<dbReference type="InterPro" id="IPR053145">
    <property type="entry name" value="AB_hydrolase_Est10"/>
</dbReference>
<proteinExistence type="predicted"/>
<feature type="domain" description="Serine aminopeptidase S33" evidence="2">
    <location>
        <begin position="81"/>
        <end position="281"/>
    </location>
</feature>
<evidence type="ECO:0000256" key="1">
    <source>
        <dbReference type="SAM" id="SignalP"/>
    </source>
</evidence>
<name>A0ABW5NAF3_9FLAO</name>
<organism evidence="3 4">
    <name type="scientific">Aquimarina hainanensis</name>
    <dbReference type="NCBI Taxonomy" id="1578017"/>
    <lineage>
        <taxon>Bacteria</taxon>
        <taxon>Pseudomonadati</taxon>
        <taxon>Bacteroidota</taxon>
        <taxon>Flavobacteriia</taxon>
        <taxon>Flavobacteriales</taxon>
        <taxon>Flavobacteriaceae</taxon>
        <taxon>Aquimarina</taxon>
    </lineage>
</organism>
<dbReference type="Proteomes" id="UP001597459">
    <property type="component" value="Unassembled WGS sequence"/>
</dbReference>
<protein>
    <submittedName>
        <fullName evidence="3">Alpha/beta hydrolase</fullName>
    </submittedName>
</protein>
<comment type="caution">
    <text evidence="3">The sequence shown here is derived from an EMBL/GenBank/DDBJ whole genome shotgun (WGS) entry which is preliminary data.</text>
</comment>
<dbReference type="PANTHER" id="PTHR43265:SF1">
    <property type="entry name" value="ESTERASE ESTD"/>
    <property type="match status" value="1"/>
</dbReference>
<dbReference type="Gene3D" id="3.40.50.1820">
    <property type="entry name" value="alpha/beta hydrolase"/>
    <property type="match status" value="1"/>
</dbReference>
<dbReference type="RefSeq" id="WP_378256509.1">
    <property type="nucleotide sequence ID" value="NZ_JBHSJV010000001.1"/>
</dbReference>
<dbReference type="GO" id="GO:0016787">
    <property type="term" value="F:hydrolase activity"/>
    <property type="evidence" value="ECO:0007669"/>
    <property type="project" value="UniProtKB-KW"/>
</dbReference>
<reference evidence="4" key="1">
    <citation type="journal article" date="2019" name="Int. J. Syst. Evol. Microbiol.">
        <title>The Global Catalogue of Microorganisms (GCM) 10K type strain sequencing project: providing services to taxonomists for standard genome sequencing and annotation.</title>
        <authorList>
            <consortium name="The Broad Institute Genomics Platform"/>
            <consortium name="The Broad Institute Genome Sequencing Center for Infectious Disease"/>
            <person name="Wu L."/>
            <person name="Ma J."/>
        </authorList>
    </citation>
    <scope>NUCLEOTIDE SEQUENCE [LARGE SCALE GENOMIC DNA]</scope>
    <source>
        <strain evidence="4">KCTC 42423</strain>
    </source>
</reference>
<dbReference type="SUPFAM" id="SSF53474">
    <property type="entry name" value="alpha/beta-Hydrolases"/>
    <property type="match status" value="1"/>
</dbReference>
<gene>
    <name evidence="3" type="ORF">ACFSTE_10080</name>
</gene>
<keyword evidence="3" id="KW-0378">Hydrolase</keyword>
<keyword evidence="1" id="KW-0732">Signal</keyword>
<dbReference type="InterPro" id="IPR029058">
    <property type="entry name" value="AB_hydrolase_fold"/>
</dbReference>
<dbReference type="InterPro" id="IPR022742">
    <property type="entry name" value="Hydrolase_4"/>
</dbReference>
<dbReference type="EMBL" id="JBHULX010000017">
    <property type="protein sequence ID" value="MFD2591173.1"/>
    <property type="molecule type" value="Genomic_DNA"/>
</dbReference>
<accession>A0ABW5NAF3</accession>
<evidence type="ECO:0000313" key="3">
    <source>
        <dbReference type="EMBL" id="MFD2591173.1"/>
    </source>
</evidence>